<dbReference type="PANTHER" id="PTHR36181">
    <property type="entry name" value="INTRON-ENCODED ENDONUCLEASE AI3-RELATED"/>
    <property type="match status" value="1"/>
</dbReference>
<dbReference type="GO" id="GO:0004519">
    <property type="term" value="F:endonuclease activity"/>
    <property type="evidence" value="ECO:0007669"/>
    <property type="project" value="InterPro"/>
</dbReference>
<keyword evidence="1" id="KW-0812">Transmembrane</keyword>
<gene>
    <name evidence="4" type="primary">orf496</name>
</gene>
<evidence type="ECO:0000256" key="1">
    <source>
        <dbReference type="SAM" id="Phobius"/>
    </source>
</evidence>
<reference evidence="4" key="1">
    <citation type="journal article" date="2019" name="Mitochondrial DNA Part B Resour">
        <title>Characterization of the complete mitochondrial genome of Drechslerella brochopaga, a fungal species trapping nematodes with constricting rings.</title>
        <authorList>
            <person name="Fang M."/>
            <person name="Wang S."/>
            <person name="Xu J."/>
            <person name="Jiang L."/>
            <person name="Zhou D."/>
            <person name="Zhang K.-Q."/>
            <person name="Zhang Y."/>
        </authorList>
    </citation>
    <scope>NUCLEOTIDE SEQUENCE</scope>
    <source>
        <strain evidence="4">YMF1.03216</strain>
    </source>
</reference>
<dbReference type="SUPFAM" id="SSF55608">
    <property type="entry name" value="Homing endonucleases"/>
    <property type="match status" value="2"/>
</dbReference>
<evidence type="ECO:0000313" key="4">
    <source>
        <dbReference type="EMBL" id="QBL02519.1"/>
    </source>
</evidence>
<dbReference type="EMBL" id="MK550698">
    <property type="protein sequence ID" value="QBL02519.1"/>
    <property type="molecule type" value="Genomic_DNA"/>
</dbReference>
<sequence>MIIYITIFQSFIYRYFRIYFTSFYRFKYLIIIILLIIGFSIFLEDIYIGYNFFNNTLYYTQCYFFTHIRNIKNFNHLSVYKYNYSTSETKLASHNESNIQSKLNDFYEWFCGFSDGESSFFFRFKPRGIEFYFKISLHKDDLPVLLYIKEKLGIGKIHNIVDNSATFSVSKQKELIVLLEIFERFPLNSTKFLNYLDFKQAFELYITSKSPMQNKTIINKIHNLKNRMNTLRTDFTLPEYHKIRINPNWLLGFTEGEGSFSVGKNMPFTLTYSLTQKNNTALMIAIQKFFDNLDINGNNQTASTVSFDNRIASKGEITSLYITRMNYIANVLIPLMDSLSWHSKKELDYKDWKSILKLKKMGLHWEKKGKIVIELIISQMNLNRLSTNAAKLSQPDRVKLTRNIDKLLNGPSNLEIKANGRIFIKSLNKYYIGGEKIKVNLLDKEGILLNSFDSISECAKFLGISAGTVKDRLWNNKPLKVDSKEFFIQKQGSIIE</sequence>
<evidence type="ECO:0008006" key="5">
    <source>
        <dbReference type="Google" id="ProtNLM"/>
    </source>
</evidence>
<feature type="domain" description="Homing endonuclease LAGLIDADG" evidence="2">
    <location>
        <begin position="111"/>
        <end position="201"/>
    </location>
</feature>
<keyword evidence="1" id="KW-0472">Membrane</keyword>
<evidence type="ECO:0000259" key="2">
    <source>
        <dbReference type="Pfam" id="PF00961"/>
    </source>
</evidence>
<dbReference type="Gene3D" id="3.10.28.10">
    <property type="entry name" value="Homing endonucleases"/>
    <property type="match status" value="2"/>
</dbReference>
<dbReference type="InterPro" id="IPR051289">
    <property type="entry name" value="LAGLIDADG_Endonuclease"/>
</dbReference>
<geneLocation type="mitochondrion" evidence="4"/>
<organism evidence="4">
    <name type="scientific">Orbilia brochopaga</name>
    <dbReference type="NCBI Taxonomy" id="3140254"/>
    <lineage>
        <taxon>Eukaryota</taxon>
        <taxon>Fungi</taxon>
        <taxon>Dikarya</taxon>
        <taxon>Ascomycota</taxon>
        <taxon>Pezizomycotina</taxon>
        <taxon>Orbiliomycetes</taxon>
        <taxon>Orbiliales</taxon>
        <taxon>Orbiliaceae</taxon>
        <taxon>Orbilia</taxon>
    </lineage>
</organism>
<dbReference type="RefSeq" id="YP_009568437.1">
    <property type="nucleotide sequence ID" value="NC_041248.1"/>
</dbReference>
<reference evidence="4" key="2">
    <citation type="submission" date="2019-02" db="EMBL/GenBank/DDBJ databases">
        <authorList>
            <person name="Fang M.L."/>
            <person name="Zhang Y."/>
        </authorList>
    </citation>
    <scope>NUCLEOTIDE SEQUENCE</scope>
    <source>
        <strain evidence="4">YMF1.03216</strain>
    </source>
</reference>
<dbReference type="InterPro" id="IPR003647">
    <property type="entry name" value="Intron_nuc_1_rpt"/>
</dbReference>
<feature type="domain" description="Homing endonuclease LAGLIDADG" evidence="2">
    <location>
        <begin position="250"/>
        <end position="355"/>
    </location>
</feature>
<dbReference type="InterPro" id="IPR027434">
    <property type="entry name" value="Homing_endonucl"/>
</dbReference>
<dbReference type="SMART" id="SM00497">
    <property type="entry name" value="IENR1"/>
    <property type="match status" value="1"/>
</dbReference>
<keyword evidence="4" id="KW-0496">Mitochondrion</keyword>
<name>A0A481ZMK5_9PEZI</name>
<dbReference type="Pfam" id="PF07453">
    <property type="entry name" value="NUMOD1"/>
    <property type="match status" value="1"/>
</dbReference>
<dbReference type="InterPro" id="IPR004860">
    <property type="entry name" value="LAGLIDADG_dom"/>
</dbReference>
<dbReference type="GeneID" id="39411770"/>
<protein>
    <recommendedName>
        <fullName evidence="5">Homing endonuclease LAGLIDADG domain-containing protein</fullName>
    </recommendedName>
</protein>
<dbReference type="Pfam" id="PF00961">
    <property type="entry name" value="LAGLIDADG_1"/>
    <property type="match status" value="2"/>
</dbReference>
<dbReference type="InterPro" id="IPR010896">
    <property type="entry name" value="NUMOD1"/>
</dbReference>
<proteinExistence type="predicted"/>
<evidence type="ECO:0000259" key="3">
    <source>
        <dbReference type="Pfam" id="PF07453"/>
    </source>
</evidence>
<dbReference type="GO" id="GO:0005739">
    <property type="term" value="C:mitochondrion"/>
    <property type="evidence" value="ECO:0007669"/>
    <property type="project" value="UniProtKB-ARBA"/>
</dbReference>
<feature type="domain" description="Nuclease-associated modular DNA-binding 1" evidence="3">
    <location>
        <begin position="437"/>
        <end position="470"/>
    </location>
</feature>
<keyword evidence="1" id="KW-1133">Transmembrane helix</keyword>
<feature type="transmembrane region" description="Helical" evidence="1">
    <location>
        <begin position="26"/>
        <end position="43"/>
    </location>
</feature>
<dbReference type="PANTHER" id="PTHR36181:SF2">
    <property type="entry name" value="INTRON-ENCODED ENDONUCLEASE AI3-RELATED"/>
    <property type="match status" value="1"/>
</dbReference>
<accession>A0A481ZMK5</accession>
<dbReference type="AlphaFoldDB" id="A0A481ZMK5"/>